<dbReference type="Proteomes" id="UP000838412">
    <property type="component" value="Chromosome 5"/>
</dbReference>
<evidence type="ECO:0000256" key="1">
    <source>
        <dbReference type="SAM" id="MobiDB-lite"/>
    </source>
</evidence>
<accession>A0A8K0EWK4</accession>
<evidence type="ECO:0000313" key="3">
    <source>
        <dbReference type="Proteomes" id="UP000838412"/>
    </source>
</evidence>
<dbReference type="AlphaFoldDB" id="A0A8K0EWK4"/>
<dbReference type="EMBL" id="OV696690">
    <property type="protein sequence ID" value="CAH1265306.1"/>
    <property type="molecule type" value="Genomic_DNA"/>
</dbReference>
<dbReference type="GO" id="GO:0140560">
    <property type="term" value="F:xylosyl alpha-1,3-xylosyltransferase activity"/>
    <property type="evidence" value="ECO:0007669"/>
    <property type="project" value="TreeGrafter"/>
</dbReference>
<reference evidence="2" key="1">
    <citation type="submission" date="2022-01" db="EMBL/GenBank/DDBJ databases">
        <authorList>
            <person name="Braso-Vives M."/>
        </authorList>
    </citation>
    <scope>NUCLEOTIDE SEQUENCE</scope>
</reference>
<dbReference type="GO" id="GO:0005789">
    <property type="term" value="C:endoplasmic reticulum membrane"/>
    <property type="evidence" value="ECO:0007669"/>
    <property type="project" value="TreeGrafter"/>
</dbReference>
<evidence type="ECO:0000313" key="2">
    <source>
        <dbReference type="EMBL" id="CAH1265306.1"/>
    </source>
</evidence>
<organism evidence="2 3">
    <name type="scientific">Branchiostoma lanceolatum</name>
    <name type="common">Common lancelet</name>
    <name type="synonym">Amphioxus lanceolatum</name>
    <dbReference type="NCBI Taxonomy" id="7740"/>
    <lineage>
        <taxon>Eukaryota</taxon>
        <taxon>Metazoa</taxon>
        <taxon>Chordata</taxon>
        <taxon>Cephalochordata</taxon>
        <taxon>Leptocardii</taxon>
        <taxon>Amphioxiformes</taxon>
        <taxon>Branchiostomatidae</taxon>
        <taxon>Branchiostoma</taxon>
    </lineage>
</organism>
<dbReference type="GO" id="GO:0016266">
    <property type="term" value="P:protein O-linked glycosylation via N-acetyl-galactosamine"/>
    <property type="evidence" value="ECO:0007669"/>
    <property type="project" value="TreeGrafter"/>
</dbReference>
<proteinExistence type="predicted"/>
<dbReference type="SUPFAM" id="SSF53448">
    <property type="entry name" value="Nucleotide-diphospho-sugar transferases"/>
    <property type="match status" value="1"/>
</dbReference>
<sequence length="395" mass="45300">MGLKMMTSLKFWVAIVVVALVLGFYQLAGRETFSDLLAKEKKMSATHMGHTAPAYPKTKARAKIDTKELNPVKDEKESHEEADKSLQIEEQHAKESSQESEYHVLQMFTKAGNNRGLIDKFKLCFNSMMQKSSIRPDNGEILHLHLVSDPDSKAIAEGIVGTWLHKGLLKLSFHDPVQLTETLHPIVKPMQEKFSAGAKAYYGDSIFFLSVGMHKVFPSDTKHIVQLDCDLKFRSDIRELFDMFDHFESENVIGIAEEQQPVYRHTFWQYRNEHKGTKVGNPPPDGQPGFNSGVLLLDLDKMRASSLYNSLLNGTVVRTMSEEFHFKGHLGDQDYFTLLSYRYPQLFHVLPCTWNRQLCTWWQDKGYQEVFDFYHDCAGEVNIYHGNCNTPIPDR</sequence>
<name>A0A8K0EWK4_BRALA</name>
<dbReference type="OrthoDB" id="411524at2759"/>
<dbReference type="Gene3D" id="3.90.550.10">
    <property type="entry name" value="Spore Coat Polysaccharide Biosynthesis Protein SpsA, Chain A"/>
    <property type="match status" value="1"/>
</dbReference>
<dbReference type="Pfam" id="PF01501">
    <property type="entry name" value="Glyco_transf_8"/>
    <property type="match status" value="1"/>
</dbReference>
<dbReference type="InterPro" id="IPR002495">
    <property type="entry name" value="Glyco_trans_8"/>
</dbReference>
<dbReference type="InterPro" id="IPR029044">
    <property type="entry name" value="Nucleotide-diphossugar_trans"/>
</dbReference>
<dbReference type="PANTHER" id="PTHR46612:SF1">
    <property type="entry name" value="XYLOSIDE XYLOSYLTRANSFERASE 1"/>
    <property type="match status" value="1"/>
</dbReference>
<gene>
    <name evidence="2" type="primary">XXYLT1</name>
    <name evidence="2" type="ORF">BLAG_LOCUS19342</name>
</gene>
<feature type="region of interest" description="Disordered" evidence="1">
    <location>
        <begin position="67"/>
        <end position="97"/>
    </location>
</feature>
<dbReference type="PANTHER" id="PTHR46612">
    <property type="entry name" value="XYLOSIDE XYLOSYLTRANSFERASE 1"/>
    <property type="match status" value="1"/>
</dbReference>
<protein>
    <submittedName>
        <fullName evidence="2">XXYLT1 protein</fullName>
    </submittedName>
</protein>
<dbReference type="InterPro" id="IPR042465">
    <property type="entry name" value="XXLT1"/>
</dbReference>
<keyword evidence="3" id="KW-1185">Reference proteome</keyword>